<dbReference type="Proteomes" id="UP000030744">
    <property type="component" value="Unassembled WGS sequence"/>
</dbReference>
<dbReference type="OrthoDB" id="348964at2759"/>
<feature type="region of interest" description="Disordered" evidence="1">
    <location>
        <begin position="244"/>
        <end position="286"/>
    </location>
</feature>
<dbReference type="EMBL" id="HG684027">
    <property type="protein sequence ID" value="CDJ32291.1"/>
    <property type="molecule type" value="Genomic_DNA"/>
</dbReference>
<feature type="compositionally biased region" description="Low complexity" evidence="1">
    <location>
        <begin position="116"/>
        <end position="136"/>
    </location>
</feature>
<dbReference type="VEuPathDB" id="ToxoDB:EMH_0073940"/>
<keyword evidence="3" id="KW-1185">Reference proteome</keyword>
<gene>
    <name evidence="2" type="ORF">EMH_0073940</name>
</gene>
<sequence>MESATAEVPPLSREPATPIQQQQQQQQQQQEQQQQQQQGEQQQDKEKHGNQQQQNEEKVEDLDYLQQEQQQQQQQQQQDNEQQQQQQQQQQQAHDSAAARSPLHALRSQRTVKFDSVSFPSSSSNSSSSSSSSSSSRGLPSRMQALGSRVYTEVAKPNEEAFGAALRSLESAAFSKLSAAAAAAAADNQQPQTINTTTHAPSRDLSGFYQKLLGEDWEEQLQQIDEQQVENVFAGEAAKESEGVEEVSAVAAESRPGKVRQRIRRRDRPRTQDISDEVADDLQVADDEPLITADEIACAKP</sequence>
<reference evidence="2" key="1">
    <citation type="submission" date="2013-10" db="EMBL/GenBank/DDBJ databases">
        <title>Genomic analysis of the causative agents of coccidiosis in chickens.</title>
        <authorList>
            <person name="Reid A.J."/>
            <person name="Blake D."/>
            <person name="Billington K."/>
            <person name="Browne H."/>
            <person name="Dunn M."/>
            <person name="Hung S."/>
            <person name="Kawahara F."/>
            <person name="Miranda-Saavedra D."/>
            <person name="Mourier T."/>
            <person name="Nagra H."/>
            <person name="Otto T.D."/>
            <person name="Rawlings N."/>
            <person name="Sanchez A."/>
            <person name="Sanders M."/>
            <person name="Subramaniam C."/>
            <person name="Tay Y."/>
            <person name="Dear P."/>
            <person name="Doerig C."/>
            <person name="Gruber A."/>
            <person name="Parkinson J."/>
            <person name="Shirley M."/>
            <person name="Wan K.L."/>
            <person name="Berriman M."/>
            <person name="Tomley F."/>
            <person name="Pain A."/>
        </authorList>
    </citation>
    <scope>NUCLEOTIDE SEQUENCE [LARGE SCALE GENOMIC DNA]</scope>
    <source>
        <strain evidence="2">Houghton</strain>
    </source>
</reference>
<dbReference type="RefSeq" id="XP_013354856.1">
    <property type="nucleotide sequence ID" value="XM_013499402.1"/>
</dbReference>
<evidence type="ECO:0000256" key="1">
    <source>
        <dbReference type="SAM" id="MobiDB-lite"/>
    </source>
</evidence>
<organism evidence="2 3">
    <name type="scientific">Eimeria mitis</name>
    <dbReference type="NCBI Taxonomy" id="44415"/>
    <lineage>
        <taxon>Eukaryota</taxon>
        <taxon>Sar</taxon>
        <taxon>Alveolata</taxon>
        <taxon>Apicomplexa</taxon>
        <taxon>Conoidasida</taxon>
        <taxon>Coccidia</taxon>
        <taxon>Eucoccidiorida</taxon>
        <taxon>Eimeriorina</taxon>
        <taxon>Eimeriidae</taxon>
        <taxon>Eimeria</taxon>
    </lineage>
</organism>
<dbReference type="AlphaFoldDB" id="U6K603"/>
<evidence type="ECO:0000313" key="2">
    <source>
        <dbReference type="EMBL" id="CDJ32291.1"/>
    </source>
</evidence>
<proteinExistence type="predicted"/>
<accession>U6K603</accession>
<feature type="region of interest" description="Disordered" evidence="1">
    <location>
        <begin position="1"/>
        <end position="144"/>
    </location>
</feature>
<feature type="compositionally biased region" description="Acidic residues" evidence="1">
    <location>
        <begin position="274"/>
        <end position="286"/>
    </location>
</feature>
<protein>
    <submittedName>
        <fullName evidence="2">Uncharacterized protein</fullName>
    </submittedName>
</protein>
<name>U6K603_9EIME</name>
<evidence type="ECO:0000313" key="3">
    <source>
        <dbReference type="Proteomes" id="UP000030744"/>
    </source>
</evidence>
<feature type="compositionally biased region" description="Low complexity" evidence="1">
    <location>
        <begin position="20"/>
        <end position="41"/>
    </location>
</feature>
<feature type="compositionally biased region" description="Low complexity" evidence="1">
    <location>
        <begin position="66"/>
        <end position="92"/>
    </location>
</feature>
<dbReference type="GeneID" id="25381883"/>
<feature type="compositionally biased region" description="Basic residues" evidence="1">
    <location>
        <begin position="257"/>
        <end position="268"/>
    </location>
</feature>
<reference evidence="2" key="2">
    <citation type="submission" date="2013-10" db="EMBL/GenBank/DDBJ databases">
        <authorList>
            <person name="Aslett M."/>
        </authorList>
    </citation>
    <scope>NUCLEOTIDE SEQUENCE [LARGE SCALE GENOMIC DNA]</scope>
    <source>
        <strain evidence="2">Houghton</strain>
    </source>
</reference>